<feature type="transmembrane region" description="Helical" evidence="1">
    <location>
        <begin position="295"/>
        <end position="316"/>
    </location>
</feature>
<dbReference type="OrthoDB" id="264634at2"/>
<feature type="transmembrane region" description="Helical" evidence="1">
    <location>
        <begin position="137"/>
        <end position="157"/>
    </location>
</feature>
<dbReference type="RefSeq" id="WP_149110237.1">
    <property type="nucleotide sequence ID" value="NZ_CP042425.1"/>
</dbReference>
<dbReference type="PANTHER" id="PTHR37305">
    <property type="entry name" value="INTEGRAL MEMBRANE PROTEIN-RELATED"/>
    <property type="match status" value="1"/>
</dbReference>
<dbReference type="GO" id="GO:0005886">
    <property type="term" value="C:plasma membrane"/>
    <property type="evidence" value="ECO:0007669"/>
    <property type="project" value="UniProtKB-SubCell"/>
</dbReference>
<dbReference type="EMBL" id="CP042425">
    <property type="protein sequence ID" value="QEL15417.1"/>
    <property type="molecule type" value="Genomic_DNA"/>
</dbReference>
<dbReference type="AlphaFoldDB" id="A0A5C1AB21"/>
<keyword evidence="3" id="KW-1185">Reference proteome</keyword>
<proteinExistence type="predicted"/>
<organism evidence="2 3">
    <name type="scientific">Limnoglobus roseus</name>
    <dbReference type="NCBI Taxonomy" id="2598579"/>
    <lineage>
        <taxon>Bacteria</taxon>
        <taxon>Pseudomonadati</taxon>
        <taxon>Planctomycetota</taxon>
        <taxon>Planctomycetia</taxon>
        <taxon>Gemmatales</taxon>
        <taxon>Gemmataceae</taxon>
        <taxon>Limnoglobus</taxon>
    </lineage>
</organism>
<dbReference type="GO" id="GO:0140359">
    <property type="term" value="F:ABC-type transporter activity"/>
    <property type="evidence" value="ECO:0007669"/>
    <property type="project" value="InterPro"/>
</dbReference>
<protein>
    <submittedName>
        <fullName evidence="2">Uncharacterized protein</fullName>
    </submittedName>
</protein>
<feature type="transmembrane region" description="Helical" evidence="1">
    <location>
        <begin position="234"/>
        <end position="255"/>
    </location>
</feature>
<evidence type="ECO:0000313" key="3">
    <source>
        <dbReference type="Proteomes" id="UP000324974"/>
    </source>
</evidence>
<reference evidence="3" key="1">
    <citation type="submission" date="2019-08" db="EMBL/GenBank/DDBJ databases">
        <title>Limnoglobus roseus gen. nov., sp. nov., a novel freshwater planctomycete with a giant genome from the family Gemmataceae.</title>
        <authorList>
            <person name="Kulichevskaya I.S."/>
            <person name="Naumoff D.G."/>
            <person name="Miroshnikov K."/>
            <person name="Ivanova A."/>
            <person name="Philippov D.A."/>
            <person name="Hakobyan A."/>
            <person name="Rijpstra I.C."/>
            <person name="Sinninghe Damste J.S."/>
            <person name="Liesack W."/>
            <person name="Dedysh S.N."/>
        </authorList>
    </citation>
    <scope>NUCLEOTIDE SEQUENCE [LARGE SCALE GENOMIC DNA]</scope>
    <source>
        <strain evidence="3">PX52</strain>
    </source>
</reference>
<keyword evidence="1" id="KW-0812">Transmembrane</keyword>
<evidence type="ECO:0000313" key="2">
    <source>
        <dbReference type="EMBL" id="QEL15417.1"/>
    </source>
</evidence>
<keyword evidence="1" id="KW-0472">Membrane</keyword>
<feature type="transmembrane region" description="Helical" evidence="1">
    <location>
        <begin position="206"/>
        <end position="227"/>
    </location>
</feature>
<accession>A0A5C1AB21</accession>
<feature type="transmembrane region" description="Helical" evidence="1">
    <location>
        <begin position="12"/>
        <end position="32"/>
    </location>
</feature>
<name>A0A5C1AB21_9BACT</name>
<dbReference type="Pfam" id="PF12679">
    <property type="entry name" value="ABC2_membrane_2"/>
    <property type="match status" value="1"/>
</dbReference>
<dbReference type="KEGG" id="lrs:PX52LOC_02336"/>
<evidence type="ECO:0000256" key="1">
    <source>
        <dbReference type="SAM" id="Phobius"/>
    </source>
</evidence>
<dbReference type="Proteomes" id="UP000324974">
    <property type="component" value="Chromosome"/>
</dbReference>
<sequence length="325" mass="35454">MTFTLVRKFLRDVRWPLLVVALQIFGFSMLWVKVAQRVTTEIAPFFNGIAMVSQINPKLFEEVVFKGPGKVSQSVLGGSDIQFERPNDFLAVELLHPVILILTGVWAIGRTAGAVAGELDRGTMELLLSQPIPRNRLILAHLITDAIVIPILCVSVLGGTRAGLEVMGPFTVDYSVLDKMPKLPGGRPLPKGPAELPVDVSRQPRAIVNLAALMFAISGVTLAISSLNRSRWRAIGFAVVVVMAMFIVNVLGQLWEAAAPLRPLSVYYYYQPQRIWLKEDWIVNLSDVWPGSPGVPLVGVLAAVGAVGYASALLVFTRRDLPAPL</sequence>
<feature type="transmembrane region" description="Helical" evidence="1">
    <location>
        <begin position="94"/>
        <end position="116"/>
    </location>
</feature>
<keyword evidence="1" id="KW-1133">Transmembrane helix</keyword>
<dbReference type="PANTHER" id="PTHR37305:SF1">
    <property type="entry name" value="MEMBRANE PROTEIN"/>
    <property type="match status" value="1"/>
</dbReference>
<gene>
    <name evidence="2" type="ORF">PX52LOC_02336</name>
</gene>